<dbReference type="SUPFAM" id="SSF82153">
    <property type="entry name" value="FAS1 domain"/>
    <property type="match status" value="1"/>
</dbReference>
<organism evidence="2 3">
    <name type="scientific">Dinghuibacter silviterrae</name>
    <dbReference type="NCBI Taxonomy" id="1539049"/>
    <lineage>
        <taxon>Bacteria</taxon>
        <taxon>Pseudomonadati</taxon>
        <taxon>Bacteroidota</taxon>
        <taxon>Chitinophagia</taxon>
        <taxon>Chitinophagales</taxon>
        <taxon>Chitinophagaceae</taxon>
        <taxon>Dinghuibacter</taxon>
    </lineage>
</organism>
<accession>A0A4V3GKJ1</accession>
<dbReference type="Gene3D" id="2.30.180.10">
    <property type="entry name" value="FAS1 domain"/>
    <property type="match status" value="1"/>
</dbReference>
<evidence type="ECO:0000313" key="3">
    <source>
        <dbReference type="Proteomes" id="UP000294498"/>
    </source>
</evidence>
<sequence length="229" mass="25515">MKKNICLLFFVPLVILSCRKQNYITGGQVSNPKVNMTTYDYLKGNSMHLFDTLILLIDAAGLKDTINQNGITFFAPTDYAIDNYFLARTLKAQNVNPFAKYTLDTMLQYDLAKVKDSLLMYIVHQPLPFSVLTNSGTVYHSALPGDSVIVSFEYTQNPNLGYSTFVSSEPQVEYFSQLWGTPPLPINAPDLPTNVGVHTLCQTSGIQTTTGMLNVLENGHTLFFYGTNQ</sequence>
<name>A0A4V3GKJ1_9BACT</name>
<protein>
    <submittedName>
        <fullName evidence="2">Fasciclin domain-containing protein</fullName>
    </submittedName>
</protein>
<dbReference type="Proteomes" id="UP000294498">
    <property type="component" value="Unassembled WGS sequence"/>
</dbReference>
<reference evidence="2 3" key="1">
    <citation type="submission" date="2019-03" db="EMBL/GenBank/DDBJ databases">
        <title>Genomic Encyclopedia of Type Strains, Phase IV (KMG-IV): sequencing the most valuable type-strain genomes for metagenomic binning, comparative biology and taxonomic classification.</title>
        <authorList>
            <person name="Goeker M."/>
        </authorList>
    </citation>
    <scope>NUCLEOTIDE SEQUENCE [LARGE SCALE GENOMIC DNA]</scope>
    <source>
        <strain evidence="2 3">DSM 100059</strain>
    </source>
</reference>
<dbReference type="Pfam" id="PF02469">
    <property type="entry name" value="Fasciclin"/>
    <property type="match status" value="1"/>
</dbReference>
<evidence type="ECO:0000313" key="2">
    <source>
        <dbReference type="EMBL" id="TDW95862.1"/>
    </source>
</evidence>
<evidence type="ECO:0000259" key="1">
    <source>
        <dbReference type="Pfam" id="PF02469"/>
    </source>
</evidence>
<dbReference type="OrthoDB" id="655802at2"/>
<dbReference type="InterPro" id="IPR036378">
    <property type="entry name" value="FAS1_dom_sf"/>
</dbReference>
<dbReference type="InterPro" id="IPR000782">
    <property type="entry name" value="FAS1_domain"/>
</dbReference>
<dbReference type="RefSeq" id="WP_133995613.1">
    <property type="nucleotide sequence ID" value="NZ_SODV01000002.1"/>
</dbReference>
<dbReference type="AlphaFoldDB" id="A0A4V3GKJ1"/>
<proteinExistence type="predicted"/>
<dbReference type="EMBL" id="SODV01000002">
    <property type="protein sequence ID" value="TDW95862.1"/>
    <property type="molecule type" value="Genomic_DNA"/>
</dbReference>
<comment type="caution">
    <text evidence="2">The sequence shown here is derived from an EMBL/GenBank/DDBJ whole genome shotgun (WGS) entry which is preliminary data.</text>
</comment>
<feature type="domain" description="FAS1" evidence="1">
    <location>
        <begin position="50"/>
        <end position="153"/>
    </location>
</feature>
<gene>
    <name evidence="2" type="ORF">EDB95_3682</name>
</gene>
<keyword evidence="3" id="KW-1185">Reference proteome</keyword>
<dbReference type="PROSITE" id="PS51257">
    <property type="entry name" value="PROKAR_LIPOPROTEIN"/>
    <property type="match status" value="1"/>
</dbReference>